<accession>A0A540R9Z2</accession>
<evidence type="ECO:0000256" key="11">
    <source>
        <dbReference type="RuleBase" id="RU003691"/>
    </source>
</evidence>
<evidence type="ECO:0000259" key="12">
    <source>
        <dbReference type="Pfam" id="PF02852"/>
    </source>
</evidence>
<protein>
    <submittedName>
        <fullName evidence="14">Mycothione reductase</fullName>
        <ecNumber evidence="14">1.8.1.15</ecNumber>
    </submittedName>
</protein>
<feature type="domain" description="FAD/NAD(P)-binding" evidence="13">
    <location>
        <begin position="22"/>
        <end position="333"/>
    </location>
</feature>
<dbReference type="Pfam" id="PF02852">
    <property type="entry name" value="Pyr_redox_dim"/>
    <property type="match status" value="1"/>
</dbReference>
<dbReference type="AlphaFoldDB" id="A0A540R9Z2"/>
<dbReference type="STRING" id="1686286.GCA_900092335_02133"/>
<keyword evidence="15" id="KW-1185">Reference proteome</keyword>
<feature type="binding site" evidence="9">
    <location>
        <position position="320"/>
    </location>
    <ligand>
        <name>FAD</name>
        <dbReference type="ChEBI" id="CHEBI:57692"/>
    </ligand>
</feature>
<dbReference type="GO" id="GO:0006103">
    <property type="term" value="P:2-oxoglutarate metabolic process"/>
    <property type="evidence" value="ECO:0007669"/>
    <property type="project" value="TreeGrafter"/>
</dbReference>
<dbReference type="PIRSF" id="PIRSF000350">
    <property type="entry name" value="Mercury_reductase_MerA"/>
    <property type="match status" value="1"/>
</dbReference>
<evidence type="ECO:0000256" key="2">
    <source>
        <dbReference type="ARBA" id="ARBA00022630"/>
    </source>
</evidence>
<feature type="binding site" evidence="9">
    <location>
        <position position="66"/>
    </location>
    <ligand>
        <name>FAD</name>
        <dbReference type="ChEBI" id="CHEBI:57692"/>
    </ligand>
</feature>
<dbReference type="NCBIfam" id="TIGR03452">
    <property type="entry name" value="mycothione_red"/>
    <property type="match status" value="1"/>
</dbReference>
<evidence type="ECO:0000256" key="8">
    <source>
        <dbReference type="PIRSR" id="PIRSR000350-2"/>
    </source>
</evidence>
<evidence type="ECO:0000256" key="7">
    <source>
        <dbReference type="ARBA" id="ARBA00023284"/>
    </source>
</evidence>
<dbReference type="InterPro" id="IPR036188">
    <property type="entry name" value="FAD/NAD-bd_sf"/>
</dbReference>
<feature type="active site" description="Proton acceptor" evidence="8">
    <location>
        <position position="455"/>
    </location>
</feature>
<dbReference type="InterPro" id="IPR017817">
    <property type="entry name" value="Mycothione_reductase"/>
</dbReference>
<evidence type="ECO:0000256" key="6">
    <source>
        <dbReference type="ARBA" id="ARBA00023157"/>
    </source>
</evidence>
<dbReference type="GO" id="GO:0004148">
    <property type="term" value="F:dihydrolipoyl dehydrogenase (NADH) activity"/>
    <property type="evidence" value="ECO:0007669"/>
    <property type="project" value="TreeGrafter"/>
</dbReference>
<evidence type="ECO:0000256" key="4">
    <source>
        <dbReference type="ARBA" id="ARBA00023002"/>
    </source>
</evidence>
<dbReference type="InterPro" id="IPR023753">
    <property type="entry name" value="FAD/NAD-binding_dom"/>
</dbReference>
<keyword evidence="6" id="KW-1015">Disulfide bond</keyword>
<dbReference type="InterPro" id="IPR012999">
    <property type="entry name" value="Pyr_OxRdtase_I_AS"/>
</dbReference>
<keyword evidence="7 11" id="KW-0676">Redox-active center</keyword>
<evidence type="ECO:0000256" key="3">
    <source>
        <dbReference type="ARBA" id="ARBA00022827"/>
    </source>
</evidence>
<keyword evidence="5 9" id="KW-0520">NAD</keyword>
<keyword evidence="3 9" id="KW-0274">FAD</keyword>
<dbReference type="InterPro" id="IPR004099">
    <property type="entry name" value="Pyr_nucl-diS_OxRdtase_dimer"/>
</dbReference>
<dbReference type="FunFam" id="3.30.390.30:FF:000001">
    <property type="entry name" value="Dihydrolipoyl dehydrogenase"/>
    <property type="match status" value="1"/>
</dbReference>
<evidence type="ECO:0000313" key="15">
    <source>
        <dbReference type="Proteomes" id="UP000318080"/>
    </source>
</evidence>
<dbReference type="PRINTS" id="PR00368">
    <property type="entry name" value="FADPNR"/>
</dbReference>
<dbReference type="PANTHER" id="PTHR22912:SF217">
    <property type="entry name" value="DIHYDROLIPOYL DEHYDROGENASE"/>
    <property type="match status" value="1"/>
</dbReference>
<keyword evidence="9" id="KW-0547">Nucleotide-binding</keyword>
<dbReference type="Gene3D" id="3.50.50.60">
    <property type="entry name" value="FAD/NAD(P)-binding domain"/>
    <property type="match status" value="2"/>
</dbReference>
<comment type="cofactor">
    <cofactor evidence="9">
        <name>FAD</name>
        <dbReference type="ChEBI" id="CHEBI:57692"/>
    </cofactor>
    <text evidence="9">Binds 1 FAD per subunit.</text>
</comment>
<feature type="binding site" evidence="9">
    <location>
        <begin position="194"/>
        <end position="201"/>
    </location>
    <ligand>
        <name>NAD(+)</name>
        <dbReference type="ChEBI" id="CHEBI:57540"/>
    </ligand>
</feature>
<keyword evidence="2 11" id="KW-0285">Flavoprotein</keyword>
<dbReference type="GO" id="GO:0050627">
    <property type="term" value="F:mycothione reductase [NAD(P)H] activity"/>
    <property type="evidence" value="ECO:0007669"/>
    <property type="project" value="UniProtKB-EC"/>
</dbReference>
<organism evidence="14 15">
    <name type="scientific">Corynebacterium phoceense</name>
    <dbReference type="NCBI Taxonomy" id="1686286"/>
    <lineage>
        <taxon>Bacteria</taxon>
        <taxon>Bacillati</taxon>
        <taxon>Actinomycetota</taxon>
        <taxon>Actinomycetes</taxon>
        <taxon>Mycobacteriales</taxon>
        <taxon>Corynebacteriaceae</taxon>
        <taxon>Corynebacterium</taxon>
    </lineage>
</organism>
<evidence type="ECO:0000256" key="5">
    <source>
        <dbReference type="ARBA" id="ARBA00023027"/>
    </source>
</evidence>
<dbReference type="InterPro" id="IPR050151">
    <property type="entry name" value="Class-I_Pyr_Nuc-Dis_Oxidored"/>
</dbReference>
<dbReference type="Gene3D" id="3.30.390.30">
    <property type="match status" value="1"/>
</dbReference>
<feature type="domain" description="Pyridine nucleotide-disulphide oxidoreductase dimerisation" evidence="12">
    <location>
        <begin position="356"/>
        <end position="465"/>
    </location>
</feature>
<feature type="binding site" evidence="9">
    <location>
        <begin position="326"/>
        <end position="329"/>
    </location>
    <ligand>
        <name>FAD</name>
        <dbReference type="ChEBI" id="CHEBI:57692"/>
    </ligand>
</feature>
<evidence type="ECO:0000313" key="14">
    <source>
        <dbReference type="EMBL" id="TQE44561.1"/>
    </source>
</evidence>
<dbReference type="PANTHER" id="PTHR22912">
    <property type="entry name" value="DISULFIDE OXIDOREDUCTASE"/>
    <property type="match status" value="1"/>
</dbReference>
<evidence type="ECO:0000256" key="1">
    <source>
        <dbReference type="ARBA" id="ARBA00007532"/>
    </source>
</evidence>
<reference evidence="14 15" key="1">
    <citation type="submission" date="2019-06" db="EMBL/GenBank/DDBJ databases">
        <title>Draft genome of C. phoceense Strain 272.</title>
        <authorList>
            <person name="Pacheco L.G.C."/>
            <person name="Barberis C.M."/>
            <person name="Almuzara M.N."/>
            <person name="Traglia G.M."/>
            <person name="Santos C.S."/>
            <person name="Rocha D.J.P.G."/>
            <person name="Aguiar E.R.G.R."/>
            <person name="Vay C.A."/>
        </authorList>
    </citation>
    <scope>NUCLEOTIDE SEQUENCE [LARGE SCALE GENOMIC DNA]</scope>
    <source>
        <strain evidence="14 15">272</strain>
    </source>
</reference>
<proteinExistence type="inferred from homology"/>
<dbReference type="SUPFAM" id="SSF51905">
    <property type="entry name" value="FAD/NAD(P)-binding domain"/>
    <property type="match status" value="1"/>
</dbReference>
<dbReference type="Proteomes" id="UP000318080">
    <property type="component" value="Unassembled WGS sequence"/>
</dbReference>
<comment type="similarity">
    <text evidence="1 11">Belongs to the class-I pyridine nucleotide-disulfide oxidoreductase family.</text>
</comment>
<evidence type="ECO:0000256" key="9">
    <source>
        <dbReference type="PIRSR" id="PIRSR000350-3"/>
    </source>
</evidence>
<gene>
    <name evidence="14" type="primary">mtr</name>
    <name evidence="14" type="ORF">EJK80_00245</name>
</gene>
<sequence length="472" mass="51641">MLKENTLNTSNTSSPATPSAHYDLIIIGTGSGNSIPTPEYDDVSIAIIEEGTFGGTCLNVGCIPTKMYVYAADVALAAREAGRLGLDAQVNSVDWDSIVDRVFTNRIDRIAQGGEAYRRGDETPNITVYDQHARFVGPKTIEVGGEVITGDQIVIAAGSRPTIPPVYRNSGVKFYTNEDVMRMPTQPKSLIIVGGGYIAMEFAHVFDGLGTKVTIVNRSEKLLRFLDEDLVTRFNAIARERFDIRIGNGTLLEQTENGVKLTLDNGETVEADAILVATGRTPNGDLMDVDTAGIEMHEDGRIKVDEYGRTTAEGVWALGDVSSPYMLKHVANAETRAISHNLLHHDDLRPMPHEHVPSAIFTHPQIATVGMTEAQAREAGYDVTVKVQNYGDVAYGWAMEDHTGIVKLIAERTTGKLLGAHYFGPQASTLIQQMITVMTYDLDLRDFARNQYWIHPALAEVTENAILSLEFA</sequence>
<dbReference type="InterPro" id="IPR016156">
    <property type="entry name" value="FAD/NAD-linked_Rdtase_dimer_sf"/>
</dbReference>
<dbReference type="GO" id="GO:0050660">
    <property type="term" value="F:flavin adenine dinucleotide binding"/>
    <property type="evidence" value="ECO:0007669"/>
    <property type="project" value="TreeGrafter"/>
</dbReference>
<dbReference type="Pfam" id="PF07992">
    <property type="entry name" value="Pyr_redox_2"/>
    <property type="match status" value="1"/>
</dbReference>
<evidence type="ECO:0000256" key="10">
    <source>
        <dbReference type="PIRSR" id="PIRSR000350-4"/>
    </source>
</evidence>
<dbReference type="EC" id="1.8.1.15" evidence="14"/>
<evidence type="ECO:0000259" key="13">
    <source>
        <dbReference type="Pfam" id="PF07992"/>
    </source>
</evidence>
<keyword evidence="4 11" id="KW-0560">Oxidoreductase</keyword>
<feature type="disulfide bond" description="Redox-active" evidence="10">
    <location>
        <begin position="57"/>
        <end position="62"/>
    </location>
</feature>
<dbReference type="NCBIfam" id="NF005884">
    <property type="entry name" value="PRK07846.1"/>
    <property type="match status" value="1"/>
</dbReference>
<dbReference type="InterPro" id="IPR001100">
    <property type="entry name" value="Pyr_nuc-diS_OxRdtase"/>
</dbReference>
<dbReference type="PROSITE" id="PS00076">
    <property type="entry name" value="PYRIDINE_REDOX_1"/>
    <property type="match status" value="1"/>
</dbReference>
<dbReference type="PRINTS" id="PR00411">
    <property type="entry name" value="PNDRDTASEI"/>
</dbReference>
<name>A0A540R9Z2_9CORY</name>
<feature type="binding site" evidence="9">
    <location>
        <position position="279"/>
    </location>
    <ligand>
        <name>NAD(+)</name>
        <dbReference type="ChEBI" id="CHEBI:57540"/>
    </ligand>
</feature>
<dbReference type="EMBL" id="VHIR01000001">
    <property type="protein sequence ID" value="TQE44561.1"/>
    <property type="molecule type" value="Genomic_DNA"/>
</dbReference>
<dbReference type="SUPFAM" id="SSF55424">
    <property type="entry name" value="FAD/NAD-linked reductases, dimerisation (C-terminal) domain"/>
    <property type="match status" value="1"/>
</dbReference>
<comment type="caution">
    <text evidence="14">The sequence shown here is derived from an EMBL/GenBank/DDBJ whole genome shotgun (WGS) entry which is preliminary data.</text>
</comment>